<feature type="domain" description="Aminoglycoside phosphotransferase" evidence="1">
    <location>
        <begin position="46"/>
        <end position="319"/>
    </location>
</feature>
<gene>
    <name evidence="2" type="ORF">C8A03DRAFT_44572</name>
</gene>
<proteinExistence type="predicted"/>
<accession>A0AAN7H6N4</accession>
<dbReference type="Pfam" id="PF01636">
    <property type="entry name" value="APH"/>
    <property type="match status" value="1"/>
</dbReference>
<keyword evidence="3" id="KW-1185">Reference proteome</keyword>
<dbReference type="Proteomes" id="UP001303760">
    <property type="component" value="Unassembled WGS sequence"/>
</dbReference>
<dbReference type="EMBL" id="MU860131">
    <property type="protein sequence ID" value="KAK4237601.1"/>
    <property type="molecule type" value="Genomic_DNA"/>
</dbReference>
<sequence length="477" mass="55086">MRDCITTDRIEEERGRWVDTLDEVEICRLASFFHNGDQCTVFQPRRRGAFNVCFFVEFESTRERWVVRMPIPAMHPKAVLDEKTEIELATMRYVSAKTTIPIPKVHAYAFSDTGLNGLPFIIMDYVDGRSLKDLGFKSGETWGRMIVGGPQTPAAKRLHQQLADVYVQLRQLEFPRIGALGLPSRDVSALSCSPEEITVCNRPLSVDMADQELDGLEPGEVFPPRRTFSTAKEYVDGLLWLADNKLDKEPDQNMDEDEPASILYAAHHFKRFVQDEWLDAAANKGPFVLVHGDMEMVISNLLFDKDYNLVGVVDWEWSRVVPAQLLVPPIWLLGSNLDFVLIAQDIYNIQVRYLRAAVQEREKALGLPPRLSEEWAPLETWCHTAVSMGLNYPEHAFLVYWDLIFQKVVPRSWDATEEEDKLRDENEVFPRIRAFLEASEERQAFLERKIREQLEFFEAEKEHYGFKVPRKIVTRLC</sequence>
<evidence type="ECO:0000259" key="1">
    <source>
        <dbReference type="Pfam" id="PF01636"/>
    </source>
</evidence>
<dbReference type="InterPro" id="IPR051678">
    <property type="entry name" value="AGP_Transferase"/>
</dbReference>
<dbReference type="Gene3D" id="3.30.200.20">
    <property type="entry name" value="Phosphorylase Kinase, domain 1"/>
    <property type="match status" value="1"/>
</dbReference>
<name>A0AAN7H6N4_9PEZI</name>
<dbReference type="InterPro" id="IPR011009">
    <property type="entry name" value="Kinase-like_dom_sf"/>
</dbReference>
<reference evidence="2" key="2">
    <citation type="submission" date="2023-05" db="EMBL/GenBank/DDBJ databases">
        <authorList>
            <consortium name="Lawrence Berkeley National Laboratory"/>
            <person name="Steindorff A."/>
            <person name="Hensen N."/>
            <person name="Bonometti L."/>
            <person name="Westerberg I."/>
            <person name="Brannstrom I.O."/>
            <person name="Guillou S."/>
            <person name="Cros-Aarteil S."/>
            <person name="Calhoun S."/>
            <person name="Haridas S."/>
            <person name="Kuo A."/>
            <person name="Mondo S."/>
            <person name="Pangilinan J."/>
            <person name="Riley R."/>
            <person name="Labutti K."/>
            <person name="Andreopoulos B."/>
            <person name="Lipzen A."/>
            <person name="Chen C."/>
            <person name="Yanf M."/>
            <person name="Daum C."/>
            <person name="Ng V."/>
            <person name="Clum A."/>
            <person name="Ohm R."/>
            <person name="Martin F."/>
            <person name="Silar P."/>
            <person name="Natvig D."/>
            <person name="Lalanne C."/>
            <person name="Gautier V."/>
            <person name="Ament-Velasquez S.L."/>
            <person name="Kruys A."/>
            <person name="Hutchinson M.I."/>
            <person name="Powell A.J."/>
            <person name="Barry K."/>
            <person name="Miller A.N."/>
            <person name="Grigoriev I.V."/>
            <person name="Debuchy R."/>
            <person name="Gladieux P."/>
            <person name="Thoren M.H."/>
            <person name="Johannesson H."/>
        </authorList>
    </citation>
    <scope>NUCLEOTIDE SEQUENCE</scope>
    <source>
        <strain evidence="2">CBS 532.94</strain>
    </source>
</reference>
<dbReference type="SUPFAM" id="SSF56112">
    <property type="entry name" value="Protein kinase-like (PK-like)"/>
    <property type="match status" value="1"/>
</dbReference>
<dbReference type="AlphaFoldDB" id="A0AAN7H6N4"/>
<organism evidence="2 3">
    <name type="scientific">Achaetomium macrosporum</name>
    <dbReference type="NCBI Taxonomy" id="79813"/>
    <lineage>
        <taxon>Eukaryota</taxon>
        <taxon>Fungi</taxon>
        <taxon>Dikarya</taxon>
        <taxon>Ascomycota</taxon>
        <taxon>Pezizomycotina</taxon>
        <taxon>Sordariomycetes</taxon>
        <taxon>Sordariomycetidae</taxon>
        <taxon>Sordariales</taxon>
        <taxon>Chaetomiaceae</taxon>
        <taxon>Achaetomium</taxon>
    </lineage>
</organism>
<comment type="caution">
    <text evidence="2">The sequence shown here is derived from an EMBL/GenBank/DDBJ whole genome shotgun (WGS) entry which is preliminary data.</text>
</comment>
<dbReference type="Gene3D" id="3.90.1200.10">
    <property type="match status" value="1"/>
</dbReference>
<dbReference type="PANTHER" id="PTHR21310">
    <property type="entry name" value="AMINOGLYCOSIDE PHOSPHOTRANSFERASE-RELATED-RELATED"/>
    <property type="match status" value="1"/>
</dbReference>
<dbReference type="PANTHER" id="PTHR21310:SF37">
    <property type="entry name" value="AMINOGLYCOSIDE PHOSPHOTRANSFERASE DOMAIN-CONTAINING PROTEIN"/>
    <property type="match status" value="1"/>
</dbReference>
<dbReference type="InterPro" id="IPR002575">
    <property type="entry name" value="Aminoglycoside_PTrfase"/>
</dbReference>
<reference evidence="2" key="1">
    <citation type="journal article" date="2023" name="Mol. Phylogenet. Evol.">
        <title>Genome-scale phylogeny and comparative genomics of the fungal order Sordariales.</title>
        <authorList>
            <person name="Hensen N."/>
            <person name="Bonometti L."/>
            <person name="Westerberg I."/>
            <person name="Brannstrom I.O."/>
            <person name="Guillou S."/>
            <person name="Cros-Aarteil S."/>
            <person name="Calhoun S."/>
            <person name="Haridas S."/>
            <person name="Kuo A."/>
            <person name="Mondo S."/>
            <person name="Pangilinan J."/>
            <person name="Riley R."/>
            <person name="LaButti K."/>
            <person name="Andreopoulos B."/>
            <person name="Lipzen A."/>
            <person name="Chen C."/>
            <person name="Yan M."/>
            <person name="Daum C."/>
            <person name="Ng V."/>
            <person name="Clum A."/>
            <person name="Steindorff A."/>
            <person name="Ohm R.A."/>
            <person name="Martin F."/>
            <person name="Silar P."/>
            <person name="Natvig D.O."/>
            <person name="Lalanne C."/>
            <person name="Gautier V."/>
            <person name="Ament-Velasquez S.L."/>
            <person name="Kruys A."/>
            <person name="Hutchinson M.I."/>
            <person name="Powell A.J."/>
            <person name="Barry K."/>
            <person name="Miller A.N."/>
            <person name="Grigoriev I.V."/>
            <person name="Debuchy R."/>
            <person name="Gladieux P."/>
            <person name="Hiltunen Thoren M."/>
            <person name="Johannesson H."/>
        </authorList>
    </citation>
    <scope>NUCLEOTIDE SEQUENCE</scope>
    <source>
        <strain evidence="2">CBS 532.94</strain>
    </source>
</reference>
<protein>
    <recommendedName>
        <fullName evidence="1">Aminoglycoside phosphotransferase domain-containing protein</fullName>
    </recommendedName>
</protein>
<evidence type="ECO:0000313" key="3">
    <source>
        <dbReference type="Proteomes" id="UP001303760"/>
    </source>
</evidence>
<evidence type="ECO:0000313" key="2">
    <source>
        <dbReference type="EMBL" id="KAK4237601.1"/>
    </source>
</evidence>